<dbReference type="Pfam" id="PF11736">
    <property type="entry name" value="DUF3299"/>
    <property type="match status" value="1"/>
</dbReference>
<keyword evidence="1" id="KW-0732">Signal</keyword>
<name>A0A8J2UMU5_9BURK</name>
<gene>
    <name evidence="2" type="ORF">GCM10007205_01260</name>
</gene>
<comment type="caution">
    <text evidence="2">The sequence shown here is derived from an EMBL/GenBank/DDBJ whole genome shotgun (WGS) entry which is preliminary data.</text>
</comment>
<dbReference type="InterPro" id="IPR021727">
    <property type="entry name" value="DUF3299"/>
</dbReference>
<dbReference type="Gene3D" id="2.40.50.870">
    <property type="entry name" value="Protein of unknown function (DUF3299)"/>
    <property type="match status" value="1"/>
</dbReference>
<evidence type="ECO:0000313" key="2">
    <source>
        <dbReference type="EMBL" id="GGB95756.1"/>
    </source>
</evidence>
<protein>
    <submittedName>
        <fullName evidence="2">Lipoprotein</fullName>
    </submittedName>
</protein>
<keyword evidence="3" id="KW-1185">Reference proteome</keyword>
<accession>A0A8J2UMU5</accession>
<dbReference type="EMBL" id="BMCG01000001">
    <property type="protein sequence ID" value="GGB95756.1"/>
    <property type="molecule type" value="Genomic_DNA"/>
</dbReference>
<keyword evidence="2" id="KW-0449">Lipoprotein</keyword>
<dbReference type="Proteomes" id="UP000620266">
    <property type="component" value="Unassembled WGS sequence"/>
</dbReference>
<evidence type="ECO:0000313" key="3">
    <source>
        <dbReference type="Proteomes" id="UP000620266"/>
    </source>
</evidence>
<sequence length="184" mass="20482">MSNNDVKFPLRRRLMLAGLLAAGSGLVHAQEYPEIDWDDLVPKDWDPSKPFKGMEKVMELPDSDPKVAEFYERMREVWDNAPTVAAMNGRRVKLPGYLVPLDQIKGGVVEFLLVPYFGACVHLPPPPANQIIQVKTPKPVPLNTMSAVWVSGTLQVKRSDSSMGISGYSMDAKKVVEYKMPAAR</sequence>
<dbReference type="AlphaFoldDB" id="A0A8J2UMU5"/>
<evidence type="ECO:0000256" key="1">
    <source>
        <dbReference type="SAM" id="SignalP"/>
    </source>
</evidence>
<reference evidence="2" key="1">
    <citation type="journal article" date="2014" name="Int. J. Syst. Evol. Microbiol.">
        <title>Complete genome sequence of Corynebacterium casei LMG S-19264T (=DSM 44701T), isolated from a smear-ripened cheese.</title>
        <authorList>
            <consortium name="US DOE Joint Genome Institute (JGI-PGF)"/>
            <person name="Walter F."/>
            <person name="Albersmeier A."/>
            <person name="Kalinowski J."/>
            <person name="Ruckert C."/>
        </authorList>
    </citation>
    <scope>NUCLEOTIDE SEQUENCE</scope>
    <source>
        <strain evidence="2">CCM 7086</strain>
    </source>
</reference>
<feature type="signal peptide" evidence="1">
    <location>
        <begin position="1"/>
        <end position="29"/>
    </location>
</feature>
<proteinExistence type="predicted"/>
<reference evidence="2" key="2">
    <citation type="submission" date="2020-09" db="EMBL/GenBank/DDBJ databases">
        <authorList>
            <person name="Sun Q."/>
            <person name="Sedlacek I."/>
        </authorList>
    </citation>
    <scope>NUCLEOTIDE SEQUENCE</scope>
    <source>
        <strain evidence="2">CCM 7086</strain>
    </source>
</reference>
<organism evidence="2 3">
    <name type="scientific">Oxalicibacterium flavum</name>
    <dbReference type="NCBI Taxonomy" id="179467"/>
    <lineage>
        <taxon>Bacteria</taxon>
        <taxon>Pseudomonadati</taxon>
        <taxon>Pseudomonadota</taxon>
        <taxon>Betaproteobacteria</taxon>
        <taxon>Burkholderiales</taxon>
        <taxon>Oxalobacteraceae</taxon>
        <taxon>Oxalicibacterium</taxon>
    </lineage>
</organism>
<dbReference type="RefSeq" id="WP_188394246.1">
    <property type="nucleotide sequence ID" value="NZ_BMCG01000001.1"/>
</dbReference>
<feature type="chain" id="PRO_5035243377" evidence="1">
    <location>
        <begin position="30"/>
        <end position="184"/>
    </location>
</feature>